<evidence type="ECO:0000313" key="1">
    <source>
        <dbReference type="EMBL" id="GCC28456.1"/>
    </source>
</evidence>
<dbReference type="AlphaFoldDB" id="A0A401SDH6"/>
<name>A0A401SDH6_CHIPU</name>
<comment type="caution">
    <text evidence="1">The sequence shown here is derived from an EMBL/GenBank/DDBJ whole genome shotgun (WGS) entry which is preliminary data.</text>
</comment>
<organism evidence="1 2">
    <name type="scientific">Chiloscyllium punctatum</name>
    <name type="common">Brownbanded bambooshark</name>
    <name type="synonym">Hemiscyllium punctatum</name>
    <dbReference type="NCBI Taxonomy" id="137246"/>
    <lineage>
        <taxon>Eukaryota</taxon>
        <taxon>Metazoa</taxon>
        <taxon>Chordata</taxon>
        <taxon>Craniata</taxon>
        <taxon>Vertebrata</taxon>
        <taxon>Chondrichthyes</taxon>
        <taxon>Elasmobranchii</taxon>
        <taxon>Galeomorphii</taxon>
        <taxon>Galeoidea</taxon>
        <taxon>Orectolobiformes</taxon>
        <taxon>Hemiscylliidae</taxon>
        <taxon>Chiloscyllium</taxon>
    </lineage>
</organism>
<dbReference type="EMBL" id="BEZZ01000207">
    <property type="protein sequence ID" value="GCC28456.1"/>
    <property type="molecule type" value="Genomic_DNA"/>
</dbReference>
<keyword evidence="2" id="KW-1185">Reference proteome</keyword>
<reference evidence="1 2" key="1">
    <citation type="journal article" date="2018" name="Nat. Ecol. Evol.">
        <title>Shark genomes provide insights into elasmobranch evolution and the origin of vertebrates.</title>
        <authorList>
            <person name="Hara Y"/>
            <person name="Yamaguchi K"/>
            <person name="Onimaru K"/>
            <person name="Kadota M"/>
            <person name="Koyanagi M"/>
            <person name="Keeley SD"/>
            <person name="Tatsumi K"/>
            <person name="Tanaka K"/>
            <person name="Motone F"/>
            <person name="Kageyama Y"/>
            <person name="Nozu R"/>
            <person name="Adachi N"/>
            <person name="Nishimura O"/>
            <person name="Nakagawa R"/>
            <person name="Tanegashima C"/>
            <person name="Kiyatake I"/>
            <person name="Matsumoto R"/>
            <person name="Murakumo K"/>
            <person name="Nishida K"/>
            <person name="Terakita A"/>
            <person name="Kuratani S"/>
            <person name="Sato K"/>
            <person name="Hyodo S Kuraku.S."/>
        </authorList>
    </citation>
    <scope>NUCLEOTIDE SEQUENCE [LARGE SCALE GENOMIC DNA]</scope>
</reference>
<proteinExistence type="predicted"/>
<dbReference type="Proteomes" id="UP000287033">
    <property type="component" value="Unassembled WGS sequence"/>
</dbReference>
<evidence type="ECO:0000313" key="2">
    <source>
        <dbReference type="Proteomes" id="UP000287033"/>
    </source>
</evidence>
<gene>
    <name evidence="1" type="ORF">chiPu_0006886</name>
</gene>
<accession>A0A401SDH6</accession>
<protein>
    <submittedName>
        <fullName evidence="1">Uncharacterized protein</fullName>
    </submittedName>
</protein>
<sequence length="77" mass="8827">MQHVVFGLTQKNNQLGVIPAVSNVCGTISEKGLPRRKREEHCFQEHKTADDITRGERQRIKQKREAAENKGGRLLCW</sequence>